<gene>
    <name evidence="22" type="ORF">TTRE_0000099701</name>
</gene>
<feature type="transmembrane region" description="Helical" evidence="21">
    <location>
        <begin position="100"/>
        <end position="120"/>
    </location>
</feature>
<keyword evidence="7 20" id="KW-0378">Hydrolase</keyword>
<reference evidence="22" key="2">
    <citation type="submission" date="2014-03" db="EMBL/GenBank/DDBJ databases">
        <title>The whipworm genome and dual-species transcriptomics of an intimate host-pathogen interaction.</title>
        <authorList>
            <person name="Foth B.J."/>
            <person name="Tsai I.J."/>
            <person name="Reid A.J."/>
            <person name="Bancroft A.J."/>
            <person name="Nichol S."/>
            <person name="Tracey A."/>
            <person name="Holroyd N."/>
            <person name="Cotton J.A."/>
            <person name="Stanley E.J."/>
            <person name="Zarowiecki M."/>
            <person name="Liu J.Z."/>
            <person name="Huckvale T."/>
            <person name="Cooper P.J."/>
            <person name="Grencis R.K."/>
            <person name="Berriman M."/>
        </authorList>
    </citation>
    <scope>NUCLEOTIDE SEQUENCE [LARGE SCALE GENOMIC DNA]</scope>
</reference>
<evidence type="ECO:0000313" key="23">
    <source>
        <dbReference type="Proteomes" id="UP000030665"/>
    </source>
</evidence>
<evidence type="ECO:0000256" key="17">
    <source>
        <dbReference type="ARBA" id="ARBA00053655"/>
    </source>
</evidence>
<comment type="cofactor">
    <cofactor evidence="1">
        <name>Ca(2+)</name>
        <dbReference type="ChEBI" id="CHEBI:29108"/>
    </cofactor>
</comment>
<evidence type="ECO:0000256" key="21">
    <source>
        <dbReference type="SAM" id="Phobius"/>
    </source>
</evidence>
<dbReference type="EMBL" id="HG805830">
    <property type="protein sequence ID" value="CDW52735.1"/>
    <property type="molecule type" value="Genomic_DNA"/>
</dbReference>
<keyword evidence="6" id="KW-0479">Metal-binding</keyword>
<proteinExistence type="inferred from homology"/>
<evidence type="ECO:0000256" key="14">
    <source>
        <dbReference type="ARBA" id="ARBA00023295"/>
    </source>
</evidence>
<evidence type="ECO:0000256" key="1">
    <source>
        <dbReference type="ARBA" id="ARBA00001913"/>
    </source>
</evidence>
<keyword evidence="12 21" id="KW-0472">Membrane</keyword>
<protein>
    <recommendedName>
        <fullName evidence="20">alpha-1,2-Mannosidase</fullName>
        <ecNumber evidence="20">3.2.1.-</ecNumber>
    </recommendedName>
</protein>
<name>A0A077Z282_TRITR</name>
<evidence type="ECO:0000256" key="13">
    <source>
        <dbReference type="ARBA" id="ARBA00023157"/>
    </source>
</evidence>
<feature type="active site" evidence="18">
    <location>
        <position position="497"/>
    </location>
</feature>
<evidence type="ECO:0000256" key="5">
    <source>
        <dbReference type="ARBA" id="ARBA00022692"/>
    </source>
</evidence>
<dbReference type="SUPFAM" id="SSF48225">
    <property type="entry name" value="Seven-hairpin glycosidases"/>
    <property type="match status" value="2"/>
</dbReference>
<evidence type="ECO:0000313" key="22">
    <source>
        <dbReference type="EMBL" id="CDW52735.1"/>
    </source>
</evidence>
<evidence type="ECO:0000256" key="16">
    <source>
        <dbReference type="ARBA" id="ARBA00048605"/>
    </source>
</evidence>
<dbReference type="Pfam" id="PF01532">
    <property type="entry name" value="Glyco_hydro_47"/>
    <property type="match status" value="2"/>
</dbReference>
<dbReference type="AlphaFoldDB" id="A0A077Z282"/>
<feature type="active site" description="Proton donor" evidence="18">
    <location>
        <position position="228"/>
    </location>
</feature>
<organism evidence="22 23">
    <name type="scientific">Trichuris trichiura</name>
    <name type="common">Whipworm</name>
    <name type="synonym">Trichocephalus trichiurus</name>
    <dbReference type="NCBI Taxonomy" id="36087"/>
    <lineage>
        <taxon>Eukaryota</taxon>
        <taxon>Metazoa</taxon>
        <taxon>Ecdysozoa</taxon>
        <taxon>Nematoda</taxon>
        <taxon>Enoplea</taxon>
        <taxon>Dorylaimia</taxon>
        <taxon>Trichinellida</taxon>
        <taxon>Trichuridae</taxon>
        <taxon>Trichuris</taxon>
    </lineage>
</organism>
<dbReference type="GO" id="GO:0005975">
    <property type="term" value="P:carbohydrate metabolic process"/>
    <property type="evidence" value="ECO:0007669"/>
    <property type="project" value="InterPro"/>
</dbReference>
<evidence type="ECO:0000256" key="11">
    <source>
        <dbReference type="ARBA" id="ARBA00022989"/>
    </source>
</evidence>
<dbReference type="GO" id="GO:0034976">
    <property type="term" value="P:response to endoplasmic reticulum stress"/>
    <property type="evidence" value="ECO:0007669"/>
    <property type="project" value="UniProtKB-ARBA"/>
</dbReference>
<feature type="active site" evidence="18">
    <location>
        <position position="363"/>
    </location>
</feature>
<evidence type="ECO:0000256" key="4">
    <source>
        <dbReference type="ARBA" id="ARBA00007658"/>
    </source>
</evidence>
<evidence type="ECO:0000256" key="6">
    <source>
        <dbReference type="ARBA" id="ARBA00022723"/>
    </source>
</evidence>
<comment type="catalytic activity">
    <reaction evidence="15">
        <text>N(4)-(alpha-D-Man-(1-&gt;2)-alpha-D-Man-(1-&gt;2)-alpha-D-Man-(1-&gt;3)-[alpha-D-Man-(1-&gt;3)-[alpha-D-Man-(1-&gt;2)-alpha-D-Man-(1-&gt;6)]-alpha-D-Man-(1-&gt;6)]-beta-D-Man-(1-&gt;4)-beta-D-GlcNAc-(1-&gt;4)-beta-D-GlcNAc)-L-asparaginyl-[protein] (N-glucan mannose isomer 8A1,2,3B1,3) + 3 H2O = N(4)-(alpha-D-Man-(1-&gt;3)-[alpha-D-Man-(1-&gt;3)-[alpha-D-Man-(1-&gt;6)]-alpha-D-Man-(1-&gt;6)]-beta-D-Man-(1-&gt;4)-beta-D-GlcNAc-(1-&gt;4)-beta-D-GlcNAc)-L-asparaginyl-[protein] (N-glucan mannose isomer 5A1,2) + 3 beta-D-mannose</text>
        <dbReference type="Rhea" id="RHEA:56028"/>
        <dbReference type="Rhea" id="RHEA-COMP:14358"/>
        <dbReference type="Rhea" id="RHEA-COMP:14367"/>
        <dbReference type="ChEBI" id="CHEBI:15377"/>
        <dbReference type="ChEBI" id="CHEBI:28563"/>
        <dbReference type="ChEBI" id="CHEBI:59087"/>
        <dbReference type="ChEBI" id="CHEBI:60628"/>
        <dbReference type="EC" id="3.2.1.113"/>
    </reaction>
</comment>
<accession>A0A077Z282</accession>
<evidence type="ECO:0000256" key="9">
    <source>
        <dbReference type="ARBA" id="ARBA00022837"/>
    </source>
</evidence>
<evidence type="ECO:0000256" key="7">
    <source>
        <dbReference type="ARBA" id="ARBA00022801"/>
    </source>
</evidence>
<dbReference type="GO" id="GO:0005789">
    <property type="term" value="C:endoplasmic reticulum membrane"/>
    <property type="evidence" value="ECO:0007669"/>
    <property type="project" value="UniProtKB-SubCell"/>
</dbReference>
<dbReference type="GO" id="GO:0004571">
    <property type="term" value="F:mannosyl-oligosaccharide 1,2-alpha-mannosidase activity"/>
    <property type="evidence" value="ECO:0007669"/>
    <property type="project" value="UniProtKB-EC"/>
</dbReference>
<evidence type="ECO:0000256" key="12">
    <source>
        <dbReference type="ARBA" id="ARBA00023136"/>
    </source>
</evidence>
<dbReference type="InterPro" id="IPR001382">
    <property type="entry name" value="Glyco_hydro_47"/>
</dbReference>
<dbReference type="PANTHER" id="PTHR11742">
    <property type="entry name" value="MANNOSYL-OLIGOSACCHARIDE ALPHA-1,2-MANNOSIDASE-RELATED"/>
    <property type="match status" value="1"/>
</dbReference>
<evidence type="ECO:0000256" key="8">
    <source>
        <dbReference type="ARBA" id="ARBA00022824"/>
    </source>
</evidence>
<keyword evidence="5 21" id="KW-0812">Transmembrane</keyword>
<dbReference type="Proteomes" id="UP000030665">
    <property type="component" value="Unassembled WGS sequence"/>
</dbReference>
<dbReference type="GO" id="GO:0005509">
    <property type="term" value="F:calcium ion binding"/>
    <property type="evidence" value="ECO:0007669"/>
    <property type="project" value="InterPro"/>
</dbReference>
<evidence type="ECO:0000256" key="10">
    <source>
        <dbReference type="ARBA" id="ARBA00022968"/>
    </source>
</evidence>
<keyword evidence="23" id="KW-1185">Reference proteome</keyword>
<dbReference type="Gene3D" id="1.50.10.10">
    <property type="match status" value="2"/>
</dbReference>
<evidence type="ECO:0000256" key="19">
    <source>
        <dbReference type="PIRSR" id="PIRSR601382-3"/>
    </source>
</evidence>
<dbReference type="STRING" id="36087.A0A077Z282"/>
<comment type="pathway">
    <text evidence="3">Protein modification; protein glycosylation.</text>
</comment>
<evidence type="ECO:0000256" key="18">
    <source>
        <dbReference type="PIRSR" id="PIRSR601382-1"/>
    </source>
</evidence>
<comment type="subcellular location">
    <subcellularLocation>
        <location evidence="2">Endoplasmic reticulum membrane</location>
        <topology evidence="2">Single-pass type II membrane protein</topology>
    </subcellularLocation>
</comment>
<evidence type="ECO:0000256" key="20">
    <source>
        <dbReference type="RuleBase" id="RU361193"/>
    </source>
</evidence>
<dbReference type="GO" id="GO:0010498">
    <property type="term" value="P:proteasomal protein catabolic process"/>
    <property type="evidence" value="ECO:0007669"/>
    <property type="project" value="UniProtKB-ARBA"/>
</dbReference>
<dbReference type="EC" id="3.2.1.-" evidence="20"/>
<sequence>MRRDPVSLLEAGEWQAAAKPQLKLSLFRRWRLLHRTQQMLLFVFLMGVMAFGVLVVSLMEERPLSVIDEQGKQNVTKNVEASKELLRPKRMRFADPLGVAYFKLCLIGAALVLIRLIDFYKCGALYRSRKVSYPLFTYVSIGPRNDRQRAVRDSFLHAWKGYKAFAWGKDELDPVKNGSNVWFGLQLTLVDALDTALIMGLDDEYEEARNEIAKNFDVNVNRFVSLFEVTIRVLGGLLTVYHLTGDELFLEKAKQLGDRLLPAFKTSSGIPYSDVNLRSGKARNAPWTQFASLAEVTTIQLEFRELSRLTGNSTYEAAAFNVSTKVHNMRCNKYSGLCPMFVNIEKSKWNYATSTITLGARSDTYYEYLLKQWLQTGKRISWLRSDFAKSVRGMLKHLLRRSEPSKLLFAGEINAKGEFQPKMDHLACFISGAFALAVEHGFARELLHYAKDIGETCRAMYTSNPTGLGPEIAYFNQNPLVQHDLFPADEHSLLRPEAVEAWFYLYRLTNDSKYQDWGWDLLQAIEKHAKVASGYCSVASVMKIPTACRPKMESFLLSETFKYLYLLFDDEHSLFNLKQYNKRQQAVVNSFLHAWKGYKAFAWGEDELNPVANTSIPWFNMQLTLIESLDTLLIMGLKQVGSDVLCFKQLVFASPEFQEAREEIAANFTADVDKYFSFFEVTIRVLGGLLSAFYLSKDELFLQKARMLGDRLLPAFSTRSGFPLAEINPHLGTGKSYFWTSFVSLAELGTSQLEFRSLSRAVGNPAYEDAAFRVSLKLHEMSNMSIYPGLMPADIYEQEWVVSRYNFATYSVGARADSYYEYLLKQWLQTGKRINWLRDDFVAGMQAVLYYLARPSKDNRMLFLGEYKGRMYKPRMEHLTCFAAGSLALAAYNGLGQRFLRDAERIAAACRFMYAMTPTGLGPEFIRFGNDSNSMRRVGSPVYSLLRPEAVEAWFYLYRVTNDTKYQEWGWQMLQAIENHAKTPSGYCSIVDVYQVPTQCKPKMESFLLSETFKYLYLLFDDSHSLLPLKEYVFNTEAHPLPVF</sequence>
<keyword evidence="14 20" id="KW-0326">Glycosidase</keyword>
<dbReference type="InterPro" id="IPR036026">
    <property type="entry name" value="Seven-hairpin_glycosidases"/>
</dbReference>
<keyword evidence="11 21" id="KW-1133">Transmembrane helix</keyword>
<evidence type="ECO:0000256" key="15">
    <source>
        <dbReference type="ARBA" id="ARBA00047669"/>
    </source>
</evidence>
<comment type="function">
    <text evidence="17">Involved in glycoprotein quality control targeting of misfolded glycoproteins for degradation. It primarily trims a single alpha-1,2-linked mannose residue from Man(9)GlcNAc(2) to produce Man(8)GlcNAc(2), but at high enzyme concentrations, as found in the ER quality control compartment (ERQC), it further trims the carbohydrates to Man(5-6)GlcNAc(2).</text>
</comment>
<dbReference type="PRINTS" id="PR00747">
    <property type="entry name" value="GLYHDRLASE47"/>
</dbReference>
<evidence type="ECO:0000256" key="2">
    <source>
        <dbReference type="ARBA" id="ARBA00004648"/>
    </source>
</evidence>
<dbReference type="OrthoDB" id="8118055at2759"/>
<dbReference type="FunFam" id="1.50.10.10:FF:000010">
    <property type="entry name" value="alpha-1,2-Mannosidase"/>
    <property type="match status" value="1"/>
</dbReference>
<dbReference type="PANTHER" id="PTHR11742:SF55">
    <property type="entry name" value="ENDOPLASMIC RETICULUM MANNOSYL-OLIGOSACCHARIDE 1,2-ALPHA-MANNOSIDASE"/>
    <property type="match status" value="1"/>
</dbReference>
<feature type="disulfide bond" evidence="19">
    <location>
        <begin position="428"/>
        <end position="457"/>
    </location>
</feature>
<comment type="similarity">
    <text evidence="4 20">Belongs to the glycosyl hydrolase 47 family.</text>
</comment>
<keyword evidence="10" id="KW-0735">Signal-anchor</keyword>
<keyword evidence="13 19" id="KW-1015">Disulfide bond</keyword>
<evidence type="ECO:0000256" key="3">
    <source>
        <dbReference type="ARBA" id="ARBA00004922"/>
    </source>
</evidence>
<feature type="active site" description="Proton donor" evidence="18">
    <location>
        <position position="471"/>
    </location>
</feature>
<keyword evidence="8" id="KW-0256">Endoplasmic reticulum</keyword>
<dbReference type="InterPro" id="IPR012341">
    <property type="entry name" value="6hp_glycosidase-like_sf"/>
</dbReference>
<feature type="transmembrane region" description="Helical" evidence="21">
    <location>
        <begin position="39"/>
        <end position="59"/>
    </location>
</feature>
<dbReference type="InterPro" id="IPR050749">
    <property type="entry name" value="Glycosyl_Hydrolase_47"/>
</dbReference>
<keyword evidence="9" id="KW-0106">Calcium</keyword>
<reference evidence="22" key="1">
    <citation type="submission" date="2014-01" db="EMBL/GenBank/DDBJ databases">
        <authorList>
            <person name="Aslett M."/>
        </authorList>
    </citation>
    <scope>NUCLEOTIDE SEQUENCE</scope>
</reference>
<comment type="catalytic activity">
    <reaction evidence="16">
        <text>N(4)-(alpha-D-Man-(1-&gt;2)-alpha-D-Man-(1-&gt;2)-alpha-D-Man-(1-&gt;3)-[alpha-D-Man-(1-&gt;2)-alpha-D-Man-(1-&gt;3)-[alpha-D-Man-(1-&gt;2)-alpha-D-Man-(1-&gt;6)]-alpha-D-Man-(1-&gt;6)]-beta-D-Man-(1-&gt;4)-beta-D-GlcNAc-(1-&gt;4)-beta-D-GlcNAc)-L-asparaginyl-[protein] (N-glucan mannose isomer 9A1,2,3B1,2,3) + 4 H2O = N(4)-(alpha-D-Man-(1-&gt;3)-[alpha-D-Man-(1-&gt;3)-[alpha-D-Man-(1-&gt;6)]-alpha-D-Man-(1-&gt;6)]-beta-D-Man-(1-&gt;4)-beta-D-GlcNAc-(1-&gt;4)-beta-D-GlcNAc)-L-asparaginyl-[protein] (N-glucan mannose isomer 5A1,2) + 4 beta-D-mannose</text>
        <dbReference type="Rhea" id="RHEA:56008"/>
        <dbReference type="Rhea" id="RHEA-COMP:14356"/>
        <dbReference type="Rhea" id="RHEA-COMP:14367"/>
        <dbReference type="ChEBI" id="CHEBI:15377"/>
        <dbReference type="ChEBI" id="CHEBI:28563"/>
        <dbReference type="ChEBI" id="CHEBI:59087"/>
        <dbReference type="ChEBI" id="CHEBI:139493"/>
        <dbReference type="EC" id="3.2.1.113"/>
    </reaction>
</comment>